<organism evidence="1 2">
    <name type="scientific">Crossiella cryophila</name>
    <dbReference type="NCBI Taxonomy" id="43355"/>
    <lineage>
        <taxon>Bacteria</taxon>
        <taxon>Bacillati</taxon>
        <taxon>Actinomycetota</taxon>
        <taxon>Actinomycetes</taxon>
        <taxon>Pseudonocardiales</taxon>
        <taxon>Pseudonocardiaceae</taxon>
        <taxon>Crossiella</taxon>
    </lineage>
</organism>
<dbReference type="RefSeq" id="WP_185004251.1">
    <property type="nucleotide sequence ID" value="NZ_BAAAUI010000028.1"/>
</dbReference>
<reference evidence="1 2" key="1">
    <citation type="submission" date="2020-08" db="EMBL/GenBank/DDBJ databases">
        <title>Sequencing the genomes of 1000 actinobacteria strains.</title>
        <authorList>
            <person name="Klenk H.-P."/>
        </authorList>
    </citation>
    <scope>NUCLEOTIDE SEQUENCE [LARGE SCALE GENOMIC DNA]</scope>
    <source>
        <strain evidence="1 2">DSM 44230</strain>
    </source>
</reference>
<dbReference type="EMBL" id="JACHMH010000001">
    <property type="protein sequence ID" value="MBB4678417.1"/>
    <property type="molecule type" value="Genomic_DNA"/>
</dbReference>
<proteinExistence type="predicted"/>
<accession>A0A7W7CC36</accession>
<name>A0A7W7CC36_9PSEU</name>
<evidence type="ECO:0000313" key="2">
    <source>
        <dbReference type="Proteomes" id="UP000533598"/>
    </source>
</evidence>
<keyword evidence="2" id="KW-1185">Reference proteome</keyword>
<sequence length="48" mass="4952">MSVSGVAEPHQSTVAAILRAAGNALITTAEAELVIARIRDHATPPTRS</sequence>
<gene>
    <name evidence="1" type="ORF">HNR67_004535</name>
</gene>
<protein>
    <submittedName>
        <fullName evidence="1">Uncharacterized protein</fullName>
    </submittedName>
</protein>
<dbReference type="Proteomes" id="UP000533598">
    <property type="component" value="Unassembled WGS sequence"/>
</dbReference>
<comment type="caution">
    <text evidence="1">The sequence shown here is derived from an EMBL/GenBank/DDBJ whole genome shotgun (WGS) entry which is preliminary data.</text>
</comment>
<dbReference type="AlphaFoldDB" id="A0A7W7CC36"/>
<evidence type="ECO:0000313" key="1">
    <source>
        <dbReference type="EMBL" id="MBB4678417.1"/>
    </source>
</evidence>